<sequence length="102" mass="10686">MALLKREFKSIAPGEYSAKLPALAGVGEYALVFTVIVGEQSDLLETTLKVAKPVLTEEHASTSGTVRWWLGGGLAGIAALAFIVIRQRRSSGQSSGVTGVKA</sequence>
<keyword evidence="1" id="KW-1133">Transmembrane helix</keyword>
<evidence type="ECO:0000313" key="2">
    <source>
        <dbReference type="EMBL" id="XBM02076.1"/>
    </source>
</evidence>
<dbReference type="AlphaFoldDB" id="A0AAU7FCZ9"/>
<name>A0AAU7FCZ9_9NEIS</name>
<keyword evidence="1" id="KW-0812">Transmembrane</keyword>
<dbReference type="EMBL" id="CP157355">
    <property type="protein sequence ID" value="XBM02076.1"/>
    <property type="molecule type" value="Genomic_DNA"/>
</dbReference>
<proteinExistence type="predicted"/>
<feature type="transmembrane region" description="Helical" evidence="1">
    <location>
        <begin position="20"/>
        <end position="38"/>
    </location>
</feature>
<reference evidence="2" key="1">
    <citation type="submission" date="2024-05" db="EMBL/GenBank/DDBJ databases">
        <authorList>
            <person name="Yang L."/>
            <person name="Pan L."/>
        </authorList>
    </citation>
    <scope>NUCLEOTIDE SEQUENCE</scope>
    <source>
        <strain evidence="2">FCG-7</strain>
    </source>
</reference>
<gene>
    <name evidence="2" type="ORF">ABHF33_07375</name>
</gene>
<keyword evidence="1" id="KW-0472">Membrane</keyword>
<evidence type="ECO:0000256" key="1">
    <source>
        <dbReference type="SAM" id="Phobius"/>
    </source>
</evidence>
<protein>
    <recommendedName>
        <fullName evidence="3">LPXTG cell wall anchor domain-containing protein</fullName>
    </recommendedName>
</protein>
<accession>A0AAU7FCZ9</accession>
<evidence type="ECO:0008006" key="3">
    <source>
        <dbReference type="Google" id="ProtNLM"/>
    </source>
</evidence>
<dbReference type="KEGG" id="cmav:ABHF33_07375"/>
<feature type="transmembrane region" description="Helical" evidence="1">
    <location>
        <begin position="66"/>
        <end position="85"/>
    </location>
</feature>
<organism evidence="2">
    <name type="scientific">Chitinibacter mangrovi</name>
    <dbReference type="NCBI Taxonomy" id="3153927"/>
    <lineage>
        <taxon>Bacteria</taxon>
        <taxon>Pseudomonadati</taxon>
        <taxon>Pseudomonadota</taxon>
        <taxon>Betaproteobacteria</taxon>
        <taxon>Neisseriales</taxon>
        <taxon>Chitinibacteraceae</taxon>
        <taxon>Chitinibacter</taxon>
    </lineage>
</organism>
<dbReference type="RefSeq" id="WP_348946348.1">
    <property type="nucleotide sequence ID" value="NZ_CP157355.1"/>
</dbReference>